<accession>A0A2P6NFG2</accession>
<organism evidence="2 3">
    <name type="scientific">Planoprotostelium fungivorum</name>
    <dbReference type="NCBI Taxonomy" id="1890364"/>
    <lineage>
        <taxon>Eukaryota</taxon>
        <taxon>Amoebozoa</taxon>
        <taxon>Evosea</taxon>
        <taxon>Variosea</taxon>
        <taxon>Cavosteliida</taxon>
        <taxon>Cavosteliaceae</taxon>
        <taxon>Planoprotostelium</taxon>
    </lineage>
</organism>
<sequence>MHLTIGGGFCSTKREKTRTAENEESHHEDLPVLSVLTSRPCGRCIRLNRECLEVYDDMTPTSQAQSPNTHQPQLIQQPHFYQTSNGRTSPPQTTPPQSQSTAIRKEALEMSWFYQESHAANSHSGHTTPPPLPTDDHAANVIQLFISRGWMSEREATMFFKSAAEMYYTRVKHLDPRITEIKLNEQKQLIDNVPISCILYDCWRRPVYANLAFYRLTGLSVPVAEMNSLDMVGIFDYTNASLMAWSVFSSEVSVTVPCFLRTFSPRDVRTLDRHGMKFVEGTALHHREMSPESFPYCLTVYFMPSPQAGVSISKFVATSGGLHVIISLRDDAFFDLGRVINKYKRWKEELALSPLSAPISTETDQPVDTVELPRMFNKIDAAQEDQPSGPMFQLCFDVPYDRAVMGILVSNAREESLPLDFITIPFAATPRTARLPLPCCLSRRMPISQRGLKQILLLVSPAYLISCRLAATSSYVHVQPSPFSSLTTPSYGVHDATTSSSQGGGRTIAGDILKYSLNPTETRSYIEFVMGQGQCPSSFDDNEHAEFPPVRETFIPCPAPRCTKRICSKRSQRRRYYPSLDPRQFRDFRL</sequence>
<keyword evidence="3" id="KW-1185">Reference proteome</keyword>
<protein>
    <recommendedName>
        <fullName evidence="4">PAS domain-containing protein</fullName>
    </recommendedName>
</protein>
<feature type="region of interest" description="Disordered" evidence="1">
    <location>
        <begin position="81"/>
        <end position="102"/>
    </location>
</feature>
<dbReference type="EMBL" id="MDYQ01000098">
    <property type="protein sequence ID" value="PRP82687.1"/>
    <property type="molecule type" value="Genomic_DNA"/>
</dbReference>
<reference evidence="2 3" key="1">
    <citation type="journal article" date="2018" name="Genome Biol. Evol.">
        <title>Multiple Roots of Fruiting Body Formation in Amoebozoa.</title>
        <authorList>
            <person name="Hillmann F."/>
            <person name="Forbes G."/>
            <person name="Novohradska S."/>
            <person name="Ferling I."/>
            <person name="Riege K."/>
            <person name="Groth M."/>
            <person name="Westermann M."/>
            <person name="Marz M."/>
            <person name="Spaller T."/>
            <person name="Winckler T."/>
            <person name="Schaap P."/>
            <person name="Glockner G."/>
        </authorList>
    </citation>
    <scope>NUCLEOTIDE SEQUENCE [LARGE SCALE GENOMIC DNA]</scope>
    <source>
        <strain evidence="2 3">Jena</strain>
    </source>
</reference>
<gene>
    <name evidence="2" type="ORF">PROFUN_10051</name>
</gene>
<feature type="compositionally biased region" description="Basic and acidic residues" evidence="1">
    <location>
        <begin position="12"/>
        <end position="28"/>
    </location>
</feature>
<evidence type="ECO:0000313" key="2">
    <source>
        <dbReference type="EMBL" id="PRP82687.1"/>
    </source>
</evidence>
<name>A0A2P6NFG2_9EUKA</name>
<evidence type="ECO:0000313" key="3">
    <source>
        <dbReference type="Proteomes" id="UP000241769"/>
    </source>
</evidence>
<proteinExistence type="predicted"/>
<evidence type="ECO:0008006" key="4">
    <source>
        <dbReference type="Google" id="ProtNLM"/>
    </source>
</evidence>
<dbReference type="InParanoid" id="A0A2P6NFG2"/>
<dbReference type="Proteomes" id="UP000241769">
    <property type="component" value="Unassembled WGS sequence"/>
</dbReference>
<dbReference type="AlphaFoldDB" id="A0A2P6NFG2"/>
<comment type="caution">
    <text evidence="2">The sequence shown here is derived from an EMBL/GenBank/DDBJ whole genome shotgun (WGS) entry which is preliminary data.</text>
</comment>
<feature type="region of interest" description="Disordered" evidence="1">
    <location>
        <begin position="1"/>
        <end position="28"/>
    </location>
</feature>
<dbReference type="OrthoDB" id="1715191at2759"/>
<evidence type="ECO:0000256" key="1">
    <source>
        <dbReference type="SAM" id="MobiDB-lite"/>
    </source>
</evidence>
<feature type="compositionally biased region" description="Low complexity" evidence="1">
    <location>
        <begin position="88"/>
        <end position="101"/>
    </location>
</feature>